<sequence length="302" mass="34064">MAMCLEDEDERISNLAKLFFHELSKKGNNPIYNLLPDILGKLSNENLKRESFCNIMQFLIGSIKKDKQMESLVEKLCNRFSGVTNTRQWEYISYCLSQLTFTEKGVKKLMELFKTYEHVLSEDSVMDNFRNIVNKAKKFAKPEMKSCIEEFEEKLVKFHIEKKEQELTAQNAQTHQQKLSSLENFVVAKNGEECAESDIVGDETDANVSDPSVEGMDQSSHNVSKSKVELDEHSQASSEVTELEPCENEVQSPMTAIHLRGTSKSKAKKSSMKVQRGFRAPIVDPSNPGALELPTGPTSNGP</sequence>
<dbReference type="GO" id="GO:0007076">
    <property type="term" value="P:mitotic chromosome condensation"/>
    <property type="evidence" value="ECO:0007669"/>
    <property type="project" value="InterPro"/>
</dbReference>
<dbReference type="Proteomes" id="UP000306102">
    <property type="component" value="Unassembled WGS sequence"/>
</dbReference>
<reference evidence="8 9" key="1">
    <citation type="journal article" date="2018" name="Proc. Natl. Acad. Sci. U.S.A.">
        <title>Draft genome sequence of Camellia sinensis var. sinensis provides insights into the evolution of the tea genome and tea quality.</title>
        <authorList>
            <person name="Wei C."/>
            <person name="Yang H."/>
            <person name="Wang S."/>
            <person name="Zhao J."/>
            <person name="Liu C."/>
            <person name="Gao L."/>
            <person name="Xia E."/>
            <person name="Lu Y."/>
            <person name="Tai Y."/>
            <person name="She G."/>
            <person name="Sun J."/>
            <person name="Cao H."/>
            <person name="Tong W."/>
            <person name="Gao Q."/>
            <person name="Li Y."/>
            <person name="Deng W."/>
            <person name="Jiang X."/>
            <person name="Wang W."/>
            <person name="Chen Q."/>
            <person name="Zhang S."/>
            <person name="Li H."/>
            <person name="Wu J."/>
            <person name="Wang P."/>
            <person name="Li P."/>
            <person name="Shi C."/>
            <person name="Zheng F."/>
            <person name="Jian J."/>
            <person name="Huang B."/>
            <person name="Shan D."/>
            <person name="Shi M."/>
            <person name="Fang C."/>
            <person name="Yue Y."/>
            <person name="Li F."/>
            <person name="Li D."/>
            <person name="Wei S."/>
            <person name="Han B."/>
            <person name="Jiang C."/>
            <person name="Yin Y."/>
            <person name="Xia T."/>
            <person name="Zhang Z."/>
            <person name="Bennetzen J.L."/>
            <person name="Zhao S."/>
            <person name="Wan X."/>
        </authorList>
    </citation>
    <scope>NUCLEOTIDE SEQUENCE [LARGE SCALE GENOMIC DNA]</scope>
    <source>
        <strain evidence="9">cv. Shuchazao</strain>
        <tissue evidence="8">Leaf</tissue>
    </source>
</reference>
<dbReference type="GO" id="GO:0000796">
    <property type="term" value="C:condensin complex"/>
    <property type="evidence" value="ECO:0007669"/>
    <property type="project" value="TreeGrafter"/>
</dbReference>
<dbReference type="InterPro" id="IPR016024">
    <property type="entry name" value="ARM-type_fold"/>
</dbReference>
<dbReference type="PANTHER" id="PTHR14222:SF2">
    <property type="entry name" value="CONDENSIN COMPLEX SUBUNIT 1"/>
    <property type="match status" value="1"/>
</dbReference>
<dbReference type="InterPro" id="IPR032682">
    <property type="entry name" value="Cnd1_C"/>
</dbReference>
<keyword evidence="3" id="KW-0498">Mitosis</keyword>
<accession>A0A4S4EYH2</accession>
<keyword evidence="9" id="KW-1185">Reference proteome</keyword>
<evidence type="ECO:0000259" key="7">
    <source>
        <dbReference type="Pfam" id="PF12717"/>
    </source>
</evidence>
<dbReference type="PANTHER" id="PTHR14222">
    <property type="entry name" value="CONDENSIN"/>
    <property type="match status" value="1"/>
</dbReference>
<dbReference type="GO" id="GO:0005634">
    <property type="term" value="C:nucleus"/>
    <property type="evidence" value="ECO:0007669"/>
    <property type="project" value="UniProtKB-SubCell"/>
</dbReference>
<evidence type="ECO:0000313" key="9">
    <source>
        <dbReference type="Proteomes" id="UP000306102"/>
    </source>
</evidence>
<dbReference type="GO" id="GO:0042393">
    <property type="term" value="F:histone binding"/>
    <property type="evidence" value="ECO:0007669"/>
    <property type="project" value="TreeGrafter"/>
</dbReference>
<dbReference type="STRING" id="542762.A0A4S4EYH2"/>
<organism evidence="8 9">
    <name type="scientific">Camellia sinensis var. sinensis</name>
    <name type="common">China tea</name>
    <dbReference type="NCBI Taxonomy" id="542762"/>
    <lineage>
        <taxon>Eukaryota</taxon>
        <taxon>Viridiplantae</taxon>
        <taxon>Streptophyta</taxon>
        <taxon>Embryophyta</taxon>
        <taxon>Tracheophyta</taxon>
        <taxon>Spermatophyta</taxon>
        <taxon>Magnoliopsida</taxon>
        <taxon>eudicotyledons</taxon>
        <taxon>Gunneridae</taxon>
        <taxon>Pentapetalae</taxon>
        <taxon>asterids</taxon>
        <taxon>Ericales</taxon>
        <taxon>Theaceae</taxon>
        <taxon>Camellia</taxon>
    </lineage>
</organism>
<dbReference type="GO" id="GO:0010032">
    <property type="term" value="P:meiotic chromosome condensation"/>
    <property type="evidence" value="ECO:0007669"/>
    <property type="project" value="TreeGrafter"/>
</dbReference>
<dbReference type="EMBL" id="SDRB02000960">
    <property type="protein sequence ID" value="THG22121.1"/>
    <property type="molecule type" value="Genomic_DNA"/>
</dbReference>
<proteinExistence type="predicted"/>
<evidence type="ECO:0000256" key="1">
    <source>
        <dbReference type="ARBA" id="ARBA00004123"/>
    </source>
</evidence>
<evidence type="ECO:0000256" key="6">
    <source>
        <dbReference type="SAM" id="MobiDB-lite"/>
    </source>
</evidence>
<comment type="subcellular location">
    <subcellularLocation>
        <location evidence="1">Nucleus</location>
    </subcellularLocation>
</comment>
<dbReference type="Pfam" id="PF12717">
    <property type="entry name" value="Cnd1"/>
    <property type="match status" value="1"/>
</dbReference>
<dbReference type="AlphaFoldDB" id="A0A4S4EYH2"/>
<gene>
    <name evidence="8" type="ORF">TEA_014428</name>
</gene>
<evidence type="ECO:0000256" key="5">
    <source>
        <dbReference type="ARBA" id="ARBA00023306"/>
    </source>
</evidence>
<comment type="caution">
    <text evidence="8">The sequence shown here is derived from an EMBL/GenBank/DDBJ whole genome shotgun (WGS) entry which is preliminary data.</text>
</comment>
<dbReference type="GO" id="GO:0000779">
    <property type="term" value="C:condensed chromosome, centromeric region"/>
    <property type="evidence" value="ECO:0007669"/>
    <property type="project" value="TreeGrafter"/>
</dbReference>
<dbReference type="GO" id="GO:0051301">
    <property type="term" value="P:cell division"/>
    <property type="evidence" value="ECO:0007669"/>
    <property type="project" value="UniProtKB-KW"/>
</dbReference>
<protein>
    <recommendedName>
        <fullName evidence="7">Condensin complex subunit 1 C-terminal domain-containing protein</fullName>
    </recommendedName>
</protein>
<evidence type="ECO:0000256" key="2">
    <source>
        <dbReference type="ARBA" id="ARBA00022618"/>
    </source>
</evidence>
<evidence type="ECO:0000256" key="3">
    <source>
        <dbReference type="ARBA" id="ARBA00022776"/>
    </source>
</evidence>
<feature type="region of interest" description="Disordered" evidence="6">
    <location>
        <begin position="196"/>
        <end position="302"/>
    </location>
</feature>
<feature type="compositionally biased region" description="Acidic residues" evidence="6">
    <location>
        <begin position="196"/>
        <end position="205"/>
    </location>
</feature>
<evidence type="ECO:0000313" key="8">
    <source>
        <dbReference type="EMBL" id="THG22121.1"/>
    </source>
</evidence>
<feature type="domain" description="Condensin complex subunit 1 C-terminal" evidence="7">
    <location>
        <begin position="1"/>
        <end position="97"/>
    </location>
</feature>
<evidence type="ECO:0000256" key="4">
    <source>
        <dbReference type="ARBA" id="ARBA00023242"/>
    </source>
</evidence>
<keyword evidence="5" id="KW-0131">Cell cycle</keyword>
<dbReference type="SUPFAM" id="SSF48371">
    <property type="entry name" value="ARM repeat"/>
    <property type="match status" value="1"/>
</dbReference>
<name>A0A4S4EYH2_CAMSN</name>
<dbReference type="InterPro" id="IPR026971">
    <property type="entry name" value="CND1/NCAPD3"/>
</dbReference>
<keyword evidence="4" id="KW-0539">Nucleus</keyword>
<feature type="compositionally biased region" description="Basic residues" evidence="6">
    <location>
        <begin position="261"/>
        <end position="271"/>
    </location>
</feature>
<keyword evidence="2" id="KW-0132">Cell division</keyword>